<proteinExistence type="predicted"/>
<sequence length="87" mass="8862">MARLPIIAILAAGTAFAALPGEPATARDYLVLVAGDCGTAASRVVRDTGGQLLSAQPSSDGQTCVVTVLVQGNGSERPRKVTVRVPM</sequence>
<dbReference type="EMBL" id="VDMN01000001">
    <property type="protein sequence ID" value="TNM65636.1"/>
    <property type="molecule type" value="Genomic_DNA"/>
</dbReference>
<evidence type="ECO:0000256" key="1">
    <source>
        <dbReference type="SAM" id="SignalP"/>
    </source>
</evidence>
<dbReference type="Proteomes" id="UP000311605">
    <property type="component" value="Unassembled WGS sequence"/>
</dbReference>
<evidence type="ECO:0000313" key="2">
    <source>
        <dbReference type="EMBL" id="TNM65636.1"/>
    </source>
</evidence>
<gene>
    <name evidence="2" type="ORF">FHP24_05110</name>
</gene>
<accession>A0A5C4XPY1</accession>
<keyword evidence="1" id="KW-0732">Signal</keyword>
<dbReference type="AlphaFoldDB" id="A0A5C4XPY1"/>
<reference evidence="2 3" key="1">
    <citation type="submission" date="2019-06" db="EMBL/GenBank/DDBJ databases">
        <title>The draft genome of Rhizobium smilacinae PTYR-5.</title>
        <authorList>
            <person name="Liu L."/>
            <person name="Li L."/>
            <person name="Zhang X."/>
        </authorList>
    </citation>
    <scope>NUCLEOTIDE SEQUENCE [LARGE SCALE GENOMIC DNA]</scope>
    <source>
        <strain evidence="2 3">PTYR-5</strain>
    </source>
</reference>
<organism evidence="2 3">
    <name type="scientific">Aliirhizobium smilacinae</name>
    <dbReference type="NCBI Taxonomy" id="1395944"/>
    <lineage>
        <taxon>Bacteria</taxon>
        <taxon>Pseudomonadati</taxon>
        <taxon>Pseudomonadota</taxon>
        <taxon>Alphaproteobacteria</taxon>
        <taxon>Hyphomicrobiales</taxon>
        <taxon>Rhizobiaceae</taxon>
        <taxon>Aliirhizobium</taxon>
    </lineage>
</organism>
<protein>
    <recommendedName>
        <fullName evidence="4">Secreted protein</fullName>
    </recommendedName>
</protein>
<evidence type="ECO:0000313" key="3">
    <source>
        <dbReference type="Proteomes" id="UP000311605"/>
    </source>
</evidence>
<evidence type="ECO:0008006" key="4">
    <source>
        <dbReference type="Google" id="ProtNLM"/>
    </source>
</evidence>
<feature type="signal peptide" evidence="1">
    <location>
        <begin position="1"/>
        <end position="17"/>
    </location>
</feature>
<keyword evidence="3" id="KW-1185">Reference proteome</keyword>
<dbReference type="OrthoDB" id="7917347at2"/>
<name>A0A5C4XPY1_9HYPH</name>
<feature type="chain" id="PRO_5022999482" description="Secreted protein" evidence="1">
    <location>
        <begin position="18"/>
        <end position="87"/>
    </location>
</feature>
<comment type="caution">
    <text evidence="2">The sequence shown here is derived from an EMBL/GenBank/DDBJ whole genome shotgun (WGS) entry which is preliminary data.</text>
</comment>
<dbReference type="RefSeq" id="WP_139673764.1">
    <property type="nucleotide sequence ID" value="NZ_VDMN01000001.1"/>
</dbReference>